<comment type="caution">
    <text evidence="2">The sequence shown here is derived from an EMBL/GenBank/DDBJ whole genome shotgun (WGS) entry which is preliminary data.</text>
</comment>
<dbReference type="RefSeq" id="WP_390295655.1">
    <property type="nucleotide sequence ID" value="NZ_JBHSFU010000005.1"/>
</dbReference>
<dbReference type="EMBL" id="JBHSFU010000005">
    <property type="protein sequence ID" value="MFC4558641.1"/>
    <property type="molecule type" value="Genomic_DNA"/>
</dbReference>
<proteinExistence type="predicted"/>
<evidence type="ECO:0008006" key="4">
    <source>
        <dbReference type="Google" id="ProtNLM"/>
    </source>
</evidence>
<dbReference type="PANTHER" id="PTHR39179">
    <property type="entry name" value="SPORE COAT PROTEIN I"/>
    <property type="match status" value="1"/>
</dbReference>
<gene>
    <name evidence="2" type="ORF">ACFO3D_10515</name>
</gene>
<dbReference type="InterPro" id="IPR011009">
    <property type="entry name" value="Kinase-like_dom_sf"/>
</dbReference>
<organism evidence="2 3">
    <name type="scientific">Virgibacillus kekensis</name>
    <dbReference type="NCBI Taxonomy" id="202261"/>
    <lineage>
        <taxon>Bacteria</taxon>
        <taxon>Bacillati</taxon>
        <taxon>Bacillota</taxon>
        <taxon>Bacilli</taxon>
        <taxon>Bacillales</taxon>
        <taxon>Bacillaceae</taxon>
        <taxon>Virgibacillus</taxon>
    </lineage>
</organism>
<evidence type="ECO:0000313" key="2">
    <source>
        <dbReference type="EMBL" id="MFC4558641.1"/>
    </source>
</evidence>
<dbReference type="PANTHER" id="PTHR39179:SF2">
    <property type="entry name" value="ENDOSPORE COAT-ASSOCIATED PROTEIN YUTH"/>
    <property type="match status" value="1"/>
</dbReference>
<feature type="coiled-coil region" evidence="1">
    <location>
        <begin position="280"/>
        <end position="307"/>
    </location>
</feature>
<accession>A0ABV9DIS6</accession>
<keyword evidence="3" id="KW-1185">Reference proteome</keyword>
<dbReference type="SUPFAM" id="SSF56112">
    <property type="entry name" value="Protein kinase-like (PK-like)"/>
    <property type="match status" value="1"/>
</dbReference>
<name>A0ABV9DIS6_9BACI</name>
<reference evidence="3" key="1">
    <citation type="journal article" date="2019" name="Int. J. Syst. Evol. Microbiol.">
        <title>The Global Catalogue of Microorganisms (GCM) 10K type strain sequencing project: providing services to taxonomists for standard genome sequencing and annotation.</title>
        <authorList>
            <consortium name="The Broad Institute Genomics Platform"/>
            <consortium name="The Broad Institute Genome Sequencing Center for Infectious Disease"/>
            <person name="Wu L."/>
            <person name="Ma J."/>
        </authorList>
    </citation>
    <scope>NUCLEOTIDE SEQUENCE [LARGE SCALE GENOMIC DNA]</scope>
    <source>
        <strain evidence="3">CGMCC 4.7426</strain>
    </source>
</reference>
<evidence type="ECO:0000313" key="3">
    <source>
        <dbReference type="Proteomes" id="UP001595989"/>
    </source>
</evidence>
<keyword evidence="1" id="KW-0175">Coiled coil</keyword>
<sequence>MKELLSIHYGIHVDERIIWNGLEGFRYDNFFYFTTPLFHREIIHMEQSALAYYLHENGWPQTAIPIPNNEGNWYTRYREKDYLVFQVEYKSYNHSMPNGEALATFHDTGANYQYEPQMISSYGQWKHLWAEKLDAFEQRILTDIGDYPGSYYRLVHDTLPYLIGISENAIQYMQESEQETRFHKADQGAIAFRRYNGQLHNNVIMMTDFVYDHPVRDIAEYIRSRFLQEEDPQKEIASFLNDYQKIRSLSVFSWRVLYARLIFPAHIYDVIEQGFHEENKERCNTNLAELLNQQQRYEKRLAEFYNIAGTDYERMQIPVLHWL</sequence>
<protein>
    <recommendedName>
        <fullName evidence="4">Spore coat protein YutH</fullName>
    </recommendedName>
</protein>
<dbReference type="Proteomes" id="UP001595989">
    <property type="component" value="Unassembled WGS sequence"/>
</dbReference>
<dbReference type="Gene3D" id="3.90.1200.10">
    <property type="match status" value="1"/>
</dbReference>
<dbReference type="InterPro" id="IPR047175">
    <property type="entry name" value="CotS-like"/>
</dbReference>
<evidence type="ECO:0000256" key="1">
    <source>
        <dbReference type="SAM" id="Coils"/>
    </source>
</evidence>